<dbReference type="Pfam" id="PF13840">
    <property type="entry name" value="ACT_7"/>
    <property type="match status" value="1"/>
</dbReference>
<feature type="compositionally biased region" description="Basic and acidic residues" evidence="1">
    <location>
        <begin position="87"/>
        <end position="99"/>
    </location>
</feature>
<reference evidence="3 4" key="1">
    <citation type="submission" date="2024-01" db="EMBL/GenBank/DDBJ databases">
        <title>A draft genome for the cacao thread blight pathogen Marasmiellus scandens.</title>
        <authorList>
            <person name="Baruah I.K."/>
            <person name="Leung J."/>
            <person name="Bukari Y."/>
            <person name="Amoako-Attah I."/>
            <person name="Meinhardt L.W."/>
            <person name="Bailey B.A."/>
            <person name="Cohen S.P."/>
        </authorList>
    </citation>
    <scope>NUCLEOTIDE SEQUENCE [LARGE SCALE GENOMIC DNA]</scope>
    <source>
        <strain evidence="3 4">GH-19</strain>
    </source>
</reference>
<feature type="domain" description="CASTOR ACT" evidence="2">
    <location>
        <begin position="100"/>
        <end position="160"/>
    </location>
</feature>
<gene>
    <name evidence="3" type="ORF">VKT23_001796</name>
</gene>
<dbReference type="Gene3D" id="3.30.2130.10">
    <property type="entry name" value="VC0802-like"/>
    <property type="match status" value="2"/>
</dbReference>
<comment type="caution">
    <text evidence="3">The sequence shown here is derived from an EMBL/GenBank/DDBJ whole genome shotgun (WGS) entry which is preliminary data.</text>
</comment>
<dbReference type="EMBL" id="JBANRG010000002">
    <property type="protein sequence ID" value="KAK7470369.1"/>
    <property type="molecule type" value="Genomic_DNA"/>
</dbReference>
<dbReference type="InterPro" id="IPR027795">
    <property type="entry name" value="CASTOR_ACT_dom"/>
</dbReference>
<accession>A0ABR1K0I5</accession>
<dbReference type="InterPro" id="IPR045865">
    <property type="entry name" value="ACT-like_dom_sf"/>
</dbReference>
<dbReference type="InterPro" id="IPR051719">
    <property type="entry name" value="CASTOR_mTORC1"/>
</dbReference>
<evidence type="ECO:0000256" key="1">
    <source>
        <dbReference type="SAM" id="MobiDB-lite"/>
    </source>
</evidence>
<feature type="compositionally biased region" description="Low complexity" evidence="1">
    <location>
        <begin position="252"/>
        <end position="297"/>
    </location>
</feature>
<name>A0ABR1K0I5_9AGAR</name>
<dbReference type="PANTHER" id="PTHR31131">
    <property type="entry name" value="CHROMOSOME 1, WHOLE GENOME SHOTGUN SEQUENCE"/>
    <property type="match status" value="1"/>
</dbReference>
<evidence type="ECO:0000313" key="4">
    <source>
        <dbReference type="Proteomes" id="UP001498398"/>
    </source>
</evidence>
<dbReference type="SUPFAM" id="SSF55021">
    <property type="entry name" value="ACT-like"/>
    <property type="match status" value="1"/>
</dbReference>
<keyword evidence="4" id="KW-1185">Reference proteome</keyword>
<protein>
    <recommendedName>
        <fullName evidence="2">CASTOR ACT domain-containing protein</fullName>
    </recommendedName>
</protein>
<evidence type="ECO:0000313" key="3">
    <source>
        <dbReference type="EMBL" id="KAK7470369.1"/>
    </source>
</evidence>
<feature type="compositionally biased region" description="Low complexity" evidence="1">
    <location>
        <begin position="77"/>
        <end position="86"/>
    </location>
</feature>
<evidence type="ECO:0000259" key="2">
    <source>
        <dbReference type="Pfam" id="PF13840"/>
    </source>
</evidence>
<organism evidence="3 4">
    <name type="scientific">Marasmiellus scandens</name>
    <dbReference type="NCBI Taxonomy" id="2682957"/>
    <lineage>
        <taxon>Eukaryota</taxon>
        <taxon>Fungi</taxon>
        <taxon>Dikarya</taxon>
        <taxon>Basidiomycota</taxon>
        <taxon>Agaricomycotina</taxon>
        <taxon>Agaricomycetes</taxon>
        <taxon>Agaricomycetidae</taxon>
        <taxon>Agaricales</taxon>
        <taxon>Marasmiineae</taxon>
        <taxon>Omphalotaceae</taxon>
        <taxon>Marasmiellus</taxon>
    </lineage>
</organism>
<sequence length="489" mass="53248">MSSQFTISLIPVALSLVTIPRCRLKQLTSFVIHQILQPNPTFLNLTCNELELSIFAESTTLDEFQSIAHRDRHRQRSSSGSGSSRKSSSESRPFEPVEISDEKWSVLQIDSHSDPIDNSGARVNELSAPLAAAGISILYQSSYMCDFIFVKQSRLGEVMTLFEAAGFDLYSTDSASPPVLTRSRTSSGHSSVDNVSRAKSHSPSSGDVRILPPDLTCVGLEDENVENWSSKIIKLVAFPDLIPVSGHSSPSASSIFSQSSSTDSFSNSEEGDESLSQSISSLSSADPADSSTPPKSSLVGIGGPLAPLSPIITPEPQSLTDEPRPYTSPASSSPRVPFFSLTRTNEGSSLTTDAELLAALFPPSDRYMIICGGELEAADGRIARTRQKERDRWTIASLEEEVDGDVNVDDETPYSEEDEAEDDTQENILSCLQIDLRKFGLDKHGLVNRFSRVLDENGINHMYSSSYKTANLLVGKKHAMRAQQLLKTC</sequence>
<proteinExistence type="predicted"/>
<feature type="region of interest" description="Disordered" evidence="1">
    <location>
        <begin position="66"/>
        <end position="99"/>
    </location>
</feature>
<feature type="compositionally biased region" description="Polar residues" evidence="1">
    <location>
        <begin position="182"/>
        <end position="194"/>
    </location>
</feature>
<dbReference type="PANTHER" id="PTHR31131:SF6">
    <property type="entry name" value="CASTOR ACT DOMAIN-CONTAINING PROTEIN"/>
    <property type="match status" value="1"/>
</dbReference>
<feature type="region of interest" description="Disordered" evidence="1">
    <location>
        <begin position="252"/>
        <end position="340"/>
    </location>
</feature>
<dbReference type="Proteomes" id="UP001498398">
    <property type="component" value="Unassembled WGS sequence"/>
</dbReference>
<feature type="region of interest" description="Disordered" evidence="1">
    <location>
        <begin position="176"/>
        <end position="208"/>
    </location>
</feature>